<dbReference type="EMBL" id="CDMC01000020">
    <property type="protein sequence ID" value="CEL10769.1"/>
    <property type="molecule type" value="Genomic_DNA"/>
</dbReference>
<comment type="subunit">
    <text evidence="3">Monomer.</text>
</comment>
<evidence type="ECO:0000256" key="11">
    <source>
        <dbReference type="ARBA" id="ARBA00043670"/>
    </source>
</evidence>
<dbReference type="GO" id="GO:0016158">
    <property type="term" value="F:inositol hexakisphosphate 3-phosphatase activity"/>
    <property type="evidence" value="ECO:0007669"/>
    <property type="project" value="UniProtKB-EC"/>
</dbReference>
<evidence type="ECO:0000256" key="12">
    <source>
        <dbReference type="ARBA" id="ARBA00043675"/>
    </source>
</evidence>
<organism evidence="21 22">
    <name type="scientific">Aspergillus calidoustus</name>
    <dbReference type="NCBI Taxonomy" id="454130"/>
    <lineage>
        <taxon>Eukaryota</taxon>
        <taxon>Fungi</taxon>
        <taxon>Dikarya</taxon>
        <taxon>Ascomycota</taxon>
        <taxon>Pezizomycotina</taxon>
        <taxon>Eurotiomycetes</taxon>
        <taxon>Eurotiomycetidae</taxon>
        <taxon>Eurotiales</taxon>
        <taxon>Aspergillaceae</taxon>
        <taxon>Aspergillus</taxon>
        <taxon>Aspergillus subgen. Nidulantes</taxon>
    </lineage>
</organism>
<dbReference type="GO" id="GO:0005576">
    <property type="term" value="C:extracellular region"/>
    <property type="evidence" value="ECO:0007669"/>
    <property type="project" value="UniProtKB-SubCell"/>
</dbReference>
<evidence type="ECO:0000256" key="8">
    <source>
        <dbReference type="ARBA" id="ARBA00023180"/>
    </source>
</evidence>
<accession>A0A0U5GEC8</accession>
<evidence type="ECO:0000313" key="22">
    <source>
        <dbReference type="Proteomes" id="UP000054771"/>
    </source>
</evidence>
<evidence type="ECO:0000256" key="20">
    <source>
        <dbReference type="SAM" id="SignalP"/>
    </source>
</evidence>
<dbReference type="CDD" id="cd07061">
    <property type="entry name" value="HP_HAP_like"/>
    <property type="match status" value="1"/>
</dbReference>
<evidence type="ECO:0000256" key="6">
    <source>
        <dbReference type="ARBA" id="ARBA00022801"/>
    </source>
</evidence>
<dbReference type="OMA" id="CRVTFAQ"/>
<evidence type="ECO:0000256" key="18">
    <source>
        <dbReference type="PIRSR" id="PIRSR000894-1"/>
    </source>
</evidence>
<dbReference type="PANTHER" id="PTHR20963">
    <property type="entry name" value="MULTIPLE INOSITOL POLYPHOSPHATE PHOSPHATASE-RELATED"/>
    <property type="match status" value="1"/>
</dbReference>
<feature type="disulfide bond" evidence="19">
    <location>
        <begin position="432"/>
        <end position="440"/>
    </location>
</feature>
<dbReference type="InterPro" id="IPR033379">
    <property type="entry name" value="Acid_Pase_AS"/>
</dbReference>
<feature type="chain" id="PRO_5006857794" description="Phytase A" evidence="20">
    <location>
        <begin position="20"/>
        <end position="464"/>
    </location>
</feature>
<evidence type="ECO:0000256" key="16">
    <source>
        <dbReference type="ARBA" id="ARBA00044106"/>
    </source>
</evidence>
<dbReference type="PIRSF" id="PIRSF000894">
    <property type="entry name" value="Acid_phosphatase"/>
    <property type="match status" value="1"/>
</dbReference>
<dbReference type="PROSITE" id="PS00778">
    <property type="entry name" value="HIS_ACID_PHOSPHAT_2"/>
    <property type="match status" value="1"/>
</dbReference>
<dbReference type="SUPFAM" id="SSF53254">
    <property type="entry name" value="Phosphoglycerate mutase-like"/>
    <property type="match status" value="1"/>
</dbReference>
<evidence type="ECO:0000256" key="17">
    <source>
        <dbReference type="ARBA" id="ARBA00044262"/>
    </source>
</evidence>
<keyword evidence="7 19" id="KW-1015">Disulfide bond</keyword>
<feature type="signal peptide" evidence="20">
    <location>
        <begin position="1"/>
        <end position="19"/>
    </location>
</feature>
<feature type="active site" description="Proton donor" evidence="18">
    <location>
        <position position="358"/>
    </location>
</feature>
<keyword evidence="8" id="KW-0325">Glycoprotein</keyword>
<proteinExistence type="inferred from homology"/>
<dbReference type="InterPro" id="IPR016274">
    <property type="entry name" value="Histidine_acid_Pase_euk"/>
</dbReference>
<keyword evidence="6" id="KW-0378">Hydrolase</keyword>
<sequence length="464" mass="50745">MALIMLSLALFHLLSSVSATPPVRQNQSCNSVDNGYHCFTHISHLWGQYSPYFSLEHESAISLDVPSDCEITFAQALSRHGSRYPTETKTAAYAKLINAVKANATSFTGKYAFLQGYHYTLGADDLTTFGEAQMIDSGAKFYRRYKTLAKSITPFIRASGSDRVVVSADKFIEGFQSAKLGDGNLKGDAAIINVIVPEGVGFNNTLDSSTCTDFENNKTGSVIKSNFMALMTPPICKRFEAELPGVSLTGQEVIYLMDMCSFDTVAITTDGSELSPFCGLFSDEEWVQYDYLQSLAKYYGHGAGNPLGPAQGIGFANELIARLTQSPVKDDTSTNRTLDSNPATFPLDTKLYADFSHDNDMISIFFAMGLYNGTAPLSKTSVQSITEMDGYAASWAVPFGARAYFETMQCKNESEPLVRVLINDRVIPLHGCEVDRLGRCRLDDWVSGLSFARSGGNWKSCFAG</sequence>
<evidence type="ECO:0000256" key="2">
    <source>
        <dbReference type="ARBA" id="ARBA00005375"/>
    </source>
</evidence>
<keyword evidence="22" id="KW-1185">Reference proteome</keyword>
<dbReference type="AlphaFoldDB" id="A0A0U5GEC8"/>
<dbReference type="Pfam" id="PF00328">
    <property type="entry name" value="His_Phos_2"/>
    <property type="match status" value="1"/>
</dbReference>
<dbReference type="OrthoDB" id="6509975at2759"/>
<feature type="disulfide bond" evidence="19">
    <location>
        <begin position="211"/>
        <end position="461"/>
    </location>
</feature>
<comment type="catalytic activity">
    <reaction evidence="14">
        <text>1D-myo-inositol 1,2,4,5,6-pentakisphosphate + H2O = 1D-myo-inositol 1,2,5,6-tetrakisphosphate + phosphate</text>
        <dbReference type="Rhea" id="RHEA:77115"/>
        <dbReference type="ChEBI" id="CHEBI:15377"/>
        <dbReference type="ChEBI" id="CHEBI:43474"/>
        <dbReference type="ChEBI" id="CHEBI:57798"/>
        <dbReference type="ChEBI" id="CHEBI:195535"/>
    </reaction>
    <physiologicalReaction direction="left-to-right" evidence="14">
        <dbReference type="Rhea" id="RHEA:77116"/>
    </physiologicalReaction>
</comment>
<dbReference type="GO" id="GO:0003993">
    <property type="term" value="F:acid phosphatase activity"/>
    <property type="evidence" value="ECO:0007669"/>
    <property type="project" value="TreeGrafter"/>
</dbReference>
<dbReference type="Gene3D" id="3.40.50.1240">
    <property type="entry name" value="Phosphoglycerate mutase-like"/>
    <property type="match status" value="1"/>
</dbReference>
<comment type="catalytic activity">
    <reaction evidence="13">
        <text>1D-myo-inositol 1,2,6-trisphosphate + H2O = 1D-myo-inositol 1,2-bisphosphate + phosphate</text>
        <dbReference type="Rhea" id="RHEA:77131"/>
        <dbReference type="ChEBI" id="CHEBI:15377"/>
        <dbReference type="ChEBI" id="CHEBI:43474"/>
        <dbReference type="ChEBI" id="CHEBI:195537"/>
        <dbReference type="ChEBI" id="CHEBI:195539"/>
    </reaction>
    <physiologicalReaction direction="left-to-right" evidence="13">
        <dbReference type="Rhea" id="RHEA:77132"/>
    </physiologicalReaction>
</comment>
<feature type="disulfide bond" evidence="19">
    <location>
        <begin position="69"/>
        <end position="410"/>
    </location>
</feature>
<protein>
    <recommendedName>
        <fullName evidence="16">Phytase A</fullName>
        <ecNumber evidence="4">3.1.3.8</ecNumber>
    </recommendedName>
    <alternativeName>
        <fullName evidence="17">Histidine acid phosphatase phyA</fullName>
    </alternativeName>
    <alternativeName>
        <fullName evidence="10">Myo-inositol hexakisphosphate phosphohydrolase A</fullName>
    </alternativeName>
    <alternativeName>
        <fullName evidence="9">Myo-inositol-hexaphosphate 3-phosphohydrolase A</fullName>
    </alternativeName>
</protein>
<feature type="disulfide bond" evidence="19">
    <location>
        <begin position="260"/>
        <end position="278"/>
    </location>
</feature>
<comment type="catalytic activity">
    <reaction evidence="12">
        <text>1D-myo-inositol 1,2-bisphosphate + H2O = 1D-myo-inositol 2-phosphate + phosphate</text>
        <dbReference type="Rhea" id="RHEA:77135"/>
        <dbReference type="ChEBI" id="CHEBI:15377"/>
        <dbReference type="ChEBI" id="CHEBI:43474"/>
        <dbReference type="ChEBI" id="CHEBI:84142"/>
        <dbReference type="ChEBI" id="CHEBI:195539"/>
    </reaction>
    <physiologicalReaction direction="left-to-right" evidence="12">
        <dbReference type="Rhea" id="RHEA:77136"/>
    </physiologicalReaction>
</comment>
<dbReference type="STRING" id="454130.A0A0U5GEC8"/>
<keyword evidence="20" id="KW-0732">Signal</keyword>
<name>A0A0U5GEC8_ASPCI</name>
<evidence type="ECO:0000256" key="15">
    <source>
        <dbReference type="ARBA" id="ARBA00043788"/>
    </source>
</evidence>
<dbReference type="PROSITE" id="PS00616">
    <property type="entry name" value="HIS_ACID_PHOSPHAT_1"/>
    <property type="match status" value="1"/>
</dbReference>
<evidence type="ECO:0000256" key="3">
    <source>
        <dbReference type="ARBA" id="ARBA00011245"/>
    </source>
</evidence>
<comment type="similarity">
    <text evidence="2">Belongs to the histidine acid phosphatase family.</text>
</comment>
<evidence type="ECO:0000256" key="14">
    <source>
        <dbReference type="ARBA" id="ARBA00043748"/>
    </source>
</evidence>
<dbReference type="Proteomes" id="UP000054771">
    <property type="component" value="Unassembled WGS sequence"/>
</dbReference>
<feature type="active site" description="Nucleophile" evidence="18">
    <location>
        <position position="80"/>
    </location>
</feature>
<evidence type="ECO:0000256" key="9">
    <source>
        <dbReference type="ARBA" id="ARBA00041857"/>
    </source>
</evidence>
<dbReference type="InterPro" id="IPR000560">
    <property type="entry name" value="His_Pase_clade-2"/>
</dbReference>
<evidence type="ECO:0000256" key="5">
    <source>
        <dbReference type="ARBA" id="ARBA00022525"/>
    </source>
</evidence>
<gene>
    <name evidence="21" type="ORF">ASPCAL13883</name>
</gene>
<comment type="catalytic activity">
    <reaction evidence="11">
        <text>1D-myo-inositol 1,2,5,6-tetrakisphosphate + H2O = 1D-myo-inositol 1,2,6-trisphosphate + phosphate</text>
        <dbReference type="Rhea" id="RHEA:77119"/>
        <dbReference type="ChEBI" id="CHEBI:15377"/>
        <dbReference type="ChEBI" id="CHEBI:43474"/>
        <dbReference type="ChEBI" id="CHEBI:195535"/>
        <dbReference type="ChEBI" id="CHEBI:195537"/>
    </reaction>
    <physiologicalReaction direction="left-to-right" evidence="11">
        <dbReference type="Rhea" id="RHEA:77120"/>
    </physiologicalReaction>
</comment>
<evidence type="ECO:0000256" key="1">
    <source>
        <dbReference type="ARBA" id="ARBA00004613"/>
    </source>
</evidence>
<comment type="subcellular location">
    <subcellularLocation>
        <location evidence="1">Secreted</location>
    </subcellularLocation>
</comment>
<comment type="catalytic activity">
    <reaction evidence="15">
        <text>1D-myo-inositol hexakisphosphate + H2O = 1D-myo-inositol 1,2,4,5,6-pentakisphosphate + phosphate</text>
        <dbReference type="Rhea" id="RHEA:16989"/>
        <dbReference type="ChEBI" id="CHEBI:15377"/>
        <dbReference type="ChEBI" id="CHEBI:43474"/>
        <dbReference type="ChEBI" id="CHEBI:57798"/>
        <dbReference type="ChEBI" id="CHEBI:58130"/>
        <dbReference type="EC" id="3.1.3.8"/>
    </reaction>
    <physiologicalReaction direction="left-to-right" evidence="15">
        <dbReference type="Rhea" id="RHEA:16990"/>
    </physiologicalReaction>
</comment>
<evidence type="ECO:0000256" key="19">
    <source>
        <dbReference type="PIRSR" id="PIRSR000894-2"/>
    </source>
</evidence>
<evidence type="ECO:0000256" key="4">
    <source>
        <dbReference type="ARBA" id="ARBA00012632"/>
    </source>
</evidence>
<keyword evidence="5" id="KW-0964">Secreted</keyword>
<dbReference type="PANTHER" id="PTHR20963:SF24">
    <property type="entry name" value="3-PHYTASE B"/>
    <property type="match status" value="1"/>
</dbReference>
<dbReference type="EC" id="3.1.3.8" evidence="4"/>
<dbReference type="InterPro" id="IPR029033">
    <property type="entry name" value="His_PPase_superfam"/>
</dbReference>
<reference evidence="22" key="1">
    <citation type="journal article" date="2016" name="Genome Announc.">
        <title>Draft genome sequences of fungus Aspergillus calidoustus.</title>
        <authorList>
            <person name="Horn F."/>
            <person name="Linde J."/>
            <person name="Mattern D.J."/>
            <person name="Walther G."/>
            <person name="Guthke R."/>
            <person name="Scherlach K."/>
            <person name="Martin K."/>
            <person name="Brakhage A.A."/>
            <person name="Petzke L."/>
            <person name="Valiante V."/>
        </authorList>
    </citation>
    <scope>NUCLEOTIDE SEQUENCE [LARGE SCALE GENOMIC DNA]</scope>
    <source>
        <strain evidence="22">SF006504</strain>
    </source>
</reference>
<dbReference type="FunFam" id="3.40.50.1240:FF:000027">
    <property type="entry name" value="3-phytase A"/>
    <property type="match status" value="1"/>
</dbReference>
<evidence type="ECO:0000313" key="21">
    <source>
        <dbReference type="EMBL" id="CEL10769.1"/>
    </source>
</evidence>
<evidence type="ECO:0000256" key="10">
    <source>
        <dbReference type="ARBA" id="ARBA00042300"/>
    </source>
</evidence>
<feature type="disulfide bond" evidence="19">
    <location>
        <begin position="29"/>
        <end position="38"/>
    </location>
</feature>
<evidence type="ECO:0000256" key="7">
    <source>
        <dbReference type="ARBA" id="ARBA00023157"/>
    </source>
</evidence>
<evidence type="ECO:0000256" key="13">
    <source>
        <dbReference type="ARBA" id="ARBA00043721"/>
    </source>
</evidence>